<feature type="domain" description="TRAP C4-dicarboxylate transport system permease DctM subunit" evidence="8">
    <location>
        <begin position="11"/>
        <end position="432"/>
    </location>
</feature>
<evidence type="ECO:0000256" key="4">
    <source>
        <dbReference type="ARBA" id="ARBA00022692"/>
    </source>
</evidence>
<feature type="transmembrane region" description="Helical" evidence="7">
    <location>
        <begin position="222"/>
        <end position="244"/>
    </location>
</feature>
<keyword evidence="4 7" id="KW-0812">Transmembrane</keyword>
<comment type="subcellular location">
    <subcellularLocation>
        <location evidence="1">Cell inner membrane</location>
        <topology evidence="1">Multi-pass membrane protein</topology>
    </subcellularLocation>
</comment>
<evidence type="ECO:0000256" key="3">
    <source>
        <dbReference type="ARBA" id="ARBA00022519"/>
    </source>
</evidence>
<feature type="transmembrane region" description="Helical" evidence="7">
    <location>
        <begin position="6"/>
        <end position="39"/>
    </location>
</feature>
<dbReference type="GO" id="GO:0022857">
    <property type="term" value="F:transmembrane transporter activity"/>
    <property type="evidence" value="ECO:0007669"/>
    <property type="project" value="TreeGrafter"/>
</dbReference>
<gene>
    <name evidence="9" type="ORF">METZ01_LOCUS71810</name>
</gene>
<dbReference type="InterPro" id="IPR004681">
    <property type="entry name" value="TRAP_DctM"/>
</dbReference>
<dbReference type="EMBL" id="UINC01005084">
    <property type="protein sequence ID" value="SVA18956.1"/>
    <property type="molecule type" value="Genomic_DNA"/>
</dbReference>
<dbReference type="PANTHER" id="PTHR33362:SF5">
    <property type="entry name" value="C4-DICARBOXYLATE TRAP TRANSPORTER LARGE PERMEASE PROTEIN DCTM"/>
    <property type="match status" value="1"/>
</dbReference>
<feature type="transmembrane region" description="Helical" evidence="7">
    <location>
        <begin position="106"/>
        <end position="130"/>
    </location>
</feature>
<accession>A0A381TSE5</accession>
<feature type="transmembrane region" description="Helical" evidence="7">
    <location>
        <begin position="142"/>
        <end position="169"/>
    </location>
</feature>
<evidence type="ECO:0000259" key="8">
    <source>
        <dbReference type="Pfam" id="PF06808"/>
    </source>
</evidence>
<evidence type="ECO:0000256" key="7">
    <source>
        <dbReference type="SAM" id="Phobius"/>
    </source>
</evidence>
<feature type="transmembrane region" description="Helical" evidence="7">
    <location>
        <begin position="342"/>
        <end position="361"/>
    </location>
</feature>
<evidence type="ECO:0000256" key="1">
    <source>
        <dbReference type="ARBA" id="ARBA00004429"/>
    </source>
</evidence>
<feature type="transmembrane region" description="Helical" evidence="7">
    <location>
        <begin position="250"/>
        <end position="268"/>
    </location>
</feature>
<dbReference type="PIRSF" id="PIRSF006066">
    <property type="entry name" value="HI0050"/>
    <property type="match status" value="1"/>
</dbReference>
<evidence type="ECO:0000313" key="9">
    <source>
        <dbReference type="EMBL" id="SVA18956.1"/>
    </source>
</evidence>
<keyword evidence="2" id="KW-1003">Cell membrane</keyword>
<feature type="transmembrane region" description="Helical" evidence="7">
    <location>
        <begin position="280"/>
        <end position="302"/>
    </location>
</feature>
<sequence length="442" mass="46811">MDPVFWGMIGFVAVLCMMGLGIHVGVALGTTGIVGMYLMTGNADFALALLTTTPYSTTNVYAFAILPLFIIMGLIAMHAGLSAGAFDAAFKWVGRLPGGMALATTWANAVFAACTGSSVVSCAVFTRISLPEMSKRSYDANFACGTIAAAGMLGMLIPPSALMIIYGILTEQSIGKLLMAGIGPGFLLTFIFSAGIVFYGIRFPTRAPRSETAFSIIEKLKSTFGVSGIVVIVVGIIVGMYTGIFTPTEAGAAGAFGAFVLALGMRRLSKHALISALREASQTTALVFFILIGAMIFARFLVLTGLPGEFVDMVHTLNVAPMLIVVLFLLMYVFLGMFQDSISMMSITLPIVHPIIVGLGIDPIYFAMLVIMAIEIGLITPPLGLNVYTVRSVAVQMPEGRDITLEGIFAGILPFFFLSVLALIILILVPSISTYIPSHIFG</sequence>
<keyword evidence="6 7" id="KW-0472">Membrane</keyword>
<evidence type="ECO:0000256" key="2">
    <source>
        <dbReference type="ARBA" id="ARBA00022475"/>
    </source>
</evidence>
<proteinExistence type="predicted"/>
<feature type="transmembrane region" description="Helical" evidence="7">
    <location>
        <begin position="60"/>
        <end position="86"/>
    </location>
</feature>
<feature type="transmembrane region" description="Helical" evidence="7">
    <location>
        <begin position="314"/>
        <end position="335"/>
    </location>
</feature>
<dbReference type="NCBIfam" id="TIGR00786">
    <property type="entry name" value="dctM"/>
    <property type="match status" value="1"/>
</dbReference>
<dbReference type="InterPro" id="IPR010656">
    <property type="entry name" value="DctM"/>
</dbReference>
<dbReference type="PANTHER" id="PTHR33362">
    <property type="entry name" value="SIALIC ACID TRAP TRANSPORTER PERMEASE PROTEIN SIAT-RELATED"/>
    <property type="match status" value="1"/>
</dbReference>
<reference evidence="9" key="1">
    <citation type="submission" date="2018-05" db="EMBL/GenBank/DDBJ databases">
        <authorList>
            <person name="Lanie J.A."/>
            <person name="Ng W.-L."/>
            <person name="Kazmierczak K.M."/>
            <person name="Andrzejewski T.M."/>
            <person name="Davidsen T.M."/>
            <person name="Wayne K.J."/>
            <person name="Tettelin H."/>
            <person name="Glass J.I."/>
            <person name="Rusch D."/>
            <person name="Podicherti R."/>
            <person name="Tsui H.-C.T."/>
            <person name="Winkler M.E."/>
        </authorList>
    </citation>
    <scope>NUCLEOTIDE SEQUENCE</scope>
</reference>
<feature type="transmembrane region" description="Helical" evidence="7">
    <location>
        <begin position="181"/>
        <end position="201"/>
    </location>
</feature>
<feature type="transmembrane region" description="Helical" evidence="7">
    <location>
        <begin position="408"/>
        <end position="429"/>
    </location>
</feature>
<evidence type="ECO:0000256" key="5">
    <source>
        <dbReference type="ARBA" id="ARBA00022989"/>
    </source>
</evidence>
<dbReference type="AlphaFoldDB" id="A0A381TSE5"/>
<keyword evidence="5 7" id="KW-1133">Transmembrane helix</keyword>
<dbReference type="Pfam" id="PF06808">
    <property type="entry name" value="DctM"/>
    <property type="match status" value="1"/>
</dbReference>
<dbReference type="GO" id="GO:0005886">
    <property type="term" value="C:plasma membrane"/>
    <property type="evidence" value="ECO:0007669"/>
    <property type="project" value="UniProtKB-SubCell"/>
</dbReference>
<name>A0A381TSE5_9ZZZZ</name>
<organism evidence="9">
    <name type="scientific">marine metagenome</name>
    <dbReference type="NCBI Taxonomy" id="408172"/>
    <lineage>
        <taxon>unclassified sequences</taxon>
        <taxon>metagenomes</taxon>
        <taxon>ecological metagenomes</taxon>
    </lineage>
</organism>
<feature type="transmembrane region" description="Helical" evidence="7">
    <location>
        <begin position="367"/>
        <end position="388"/>
    </location>
</feature>
<evidence type="ECO:0000256" key="6">
    <source>
        <dbReference type="ARBA" id="ARBA00023136"/>
    </source>
</evidence>
<protein>
    <recommendedName>
        <fullName evidence="8">TRAP C4-dicarboxylate transport system permease DctM subunit domain-containing protein</fullName>
    </recommendedName>
</protein>
<keyword evidence="3" id="KW-0997">Cell inner membrane</keyword>